<feature type="transmembrane region" description="Helical" evidence="9">
    <location>
        <begin position="177"/>
        <end position="199"/>
    </location>
</feature>
<keyword evidence="3" id="KW-1003">Cell membrane</keyword>
<dbReference type="PANTHER" id="PTHR24221">
    <property type="entry name" value="ATP-BINDING CASSETTE SUB-FAMILY B"/>
    <property type="match status" value="1"/>
</dbReference>
<evidence type="ECO:0000313" key="14">
    <source>
        <dbReference type="Proteomes" id="UP000188726"/>
    </source>
</evidence>
<feature type="transmembrane region" description="Helical" evidence="9">
    <location>
        <begin position="211"/>
        <end position="228"/>
    </location>
</feature>
<evidence type="ECO:0000256" key="7">
    <source>
        <dbReference type="ARBA" id="ARBA00022989"/>
    </source>
</evidence>
<dbReference type="InterPro" id="IPR039421">
    <property type="entry name" value="Type_1_exporter"/>
</dbReference>
<feature type="domain" description="ABC transmembrane type-1" evidence="11">
    <location>
        <begin position="177"/>
        <end position="455"/>
    </location>
</feature>
<organism evidence="13 14">
    <name type="scientific">Salinivibrio kushneri</name>
    <dbReference type="NCBI Taxonomy" id="1908198"/>
    <lineage>
        <taxon>Bacteria</taxon>
        <taxon>Pseudomonadati</taxon>
        <taxon>Pseudomonadota</taxon>
        <taxon>Gammaproteobacteria</taxon>
        <taxon>Vibrionales</taxon>
        <taxon>Vibrionaceae</taxon>
        <taxon>Salinivibrio</taxon>
    </lineage>
</organism>
<feature type="transmembrane region" description="Helical" evidence="9">
    <location>
        <begin position="287"/>
        <end position="307"/>
    </location>
</feature>
<dbReference type="PROSITE" id="PS50990">
    <property type="entry name" value="PEPTIDASE_C39"/>
    <property type="match status" value="1"/>
</dbReference>
<dbReference type="CDD" id="cd18587">
    <property type="entry name" value="ABC_6TM_LapB_like"/>
    <property type="match status" value="1"/>
</dbReference>
<dbReference type="Pfam" id="PF00664">
    <property type="entry name" value="ABC_membrane"/>
    <property type="match status" value="1"/>
</dbReference>
<dbReference type="GO" id="GO:0016887">
    <property type="term" value="F:ATP hydrolysis activity"/>
    <property type="evidence" value="ECO:0007669"/>
    <property type="project" value="InterPro"/>
</dbReference>
<keyword evidence="7 9" id="KW-1133">Transmembrane helix</keyword>
<evidence type="ECO:0000256" key="4">
    <source>
        <dbReference type="ARBA" id="ARBA00022692"/>
    </source>
</evidence>
<reference evidence="13 14" key="1">
    <citation type="journal article" date="2017" name="Genome Announc.">
        <title>Draft Genome Sequences of Salinivibrio proteolyticus, Salinivibrio sharmensis, Salinivibrio siamensis, Salinivibrio costicola subsp. alcaliphilus, Salinivibrio costicola subsp. vallismortis, and 29 New Isolates Belonging to the Genus Salinivibrio.</title>
        <authorList>
            <person name="Lopez-Hermoso C."/>
            <person name="de la Haba R.R."/>
            <person name="Sanchez-Porro C."/>
            <person name="Bayliss S.C."/>
            <person name="Feil E.J."/>
            <person name="Ventosa A."/>
        </authorList>
    </citation>
    <scope>NUCLEOTIDE SEQUENCE [LARGE SCALE GENOMIC DNA]</scope>
    <source>
        <strain evidence="13 14">IC202</strain>
    </source>
</reference>
<feature type="transmembrane region" description="Helical" evidence="9">
    <location>
        <begin position="313"/>
        <end position="330"/>
    </location>
</feature>
<keyword evidence="8 9" id="KW-0472">Membrane</keyword>
<keyword evidence="5" id="KW-0547">Nucleotide-binding</keyword>
<evidence type="ECO:0000313" key="13">
    <source>
        <dbReference type="EMBL" id="OOE43372.1"/>
    </source>
</evidence>
<evidence type="ECO:0000259" key="10">
    <source>
        <dbReference type="PROSITE" id="PS50893"/>
    </source>
</evidence>
<keyword evidence="6" id="KW-0067">ATP-binding</keyword>
<dbReference type="InterPro" id="IPR003439">
    <property type="entry name" value="ABC_transporter-like_ATP-bd"/>
</dbReference>
<dbReference type="EMBL" id="MUEO01000026">
    <property type="protein sequence ID" value="OOE43372.1"/>
    <property type="molecule type" value="Genomic_DNA"/>
</dbReference>
<dbReference type="Gene3D" id="3.90.70.10">
    <property type="entry name" value="Cysteine proteinases"/>
    <property type="match status" value="1"/>
</dbReference>
<dbReference type="InterPro" id="IPR003593">
    <property type="entry name" value="AAA+_ATPase"/>
</dbReference>
<evidence type="ECO:0000256" key="8">
    <source>
        <dbReference type="ARBA" id="ARBA00023136"/>
    </source>
</evidence>
<sequence>MTDKGKSNTSVQWKIDASLEFTSDPLLDCLVLLSEHYGTPCSGDALVAGLPMTNALLTPDMFPQAAGRAGLAARLSRRNLDNLGSLLLPCVLLLADKKACLLREIDDEAGTALIQLPENGGEQTMQLEALESMYVGYCFLIKRQYRGDQSVDLHLHDNKIHWFWQTIKDAAPIYRDALLASVLVNLFALVSPLFVMNVYDKIVPNLAFESLWVLASGATLAYCFDFLMRKLRSYMIDMAGKKVDIIVSSRLFARLMGTPLVNRGNSVGATAKQLGEFDSVRDMLTSATITTLVDLPFAVFFVAIIYLVAGDLAIVPVVAGLLILGYTISVQPKLRAAIEESNKYASERHGLLIESLSALEGVKASGAEGIVQRSWQQMTAYTANWNFKVKQITNNVSYIATFITQMMAIVVVILGVYRVAEGDISMGGIIAAVMLSSRAVSPMAQMASLLNRWSQTSTSLQQLNTMMEQEDEFADKGHLVSRKRLKGEIIADNLAFNYPKTEKPALYPLNFRIQPGEVIAILGKNGSGKTSLLKLLAGLFQPQQGSLRFDGIDSRQIHPSDLRRNVGYLEQDVTLFHGTIRENIMFGTRQVTEHQLIRAVQLSGVSLFTEQDHEGLDKQVGERGERLSRGQRQAVSLARALLNEPPILVMDEPTASLDAHAENQFIKAMEVAAKSRTLVMVTHKMALLNIAQRVIVMDKSRIVMDGPRDQVLSKLNKGGNHEKSR</sequence>
<evidence type="ECO:0000256" key="6">
    <source>
        <dbReference type="ARBA" id="ARBA00022840"/>
    </source>
</evidence>
<evidence type="ECO:0000256" key="3">
    <source>
        <dbReference type="ARBA" id="ARBA00022475"/>
    </source>
</evidence>
<evidence type="ECO:0000256" key="9">
    <source>
        <dbReference type="SAM" id="Phobius"/>
    </source>
</evidence>
<dbReference type="FunFam" id="3.40.50.300:FF:000299">
    <property type="entry name" value="ABC transporter ATP-binding protein/permease"/>
    <property type="match status" value="1"/>
</dbReference>
<dbReference type="InterPro" id="IPR005074">
    <property type="entry name" value="Peptidase_C39"/>
</dbReference>
<feature type="transmembrane region" description="Helical" evidence="9">
    <location>
        <begin position="396"/>
        <end position="418"/>
    </location>
</feature>
<dbReference type="GO" id="GO:0008233">
    <property type="term" value="F:peptidase activity"/>
    <property type="evidence" value="ECO:0007669"/>
    <property type="project" value="InterPro"/>
</dbReference>
<dbReference type="InterPro" id="IPR011527">
    <property type="entry name" value="ABC1_TM_dom"/>
</dbReference>
<dbReference type="PANTHER" id="PTHR24221:SF248">
    <property type="entry name" value="ABC TRANSPORTER TRANSMEMBRANE REGION"/>
    <property type="match status" value="1"/>
</dbReference>
<comment type="subcellular location">
    <subcellularLocation>
        <location evidence="1">Cell membrane</location>
        <topology evidence="1">Multi-pass membrane protein</topology>
    </subcellularLocation>
</comment>
<feature type="domain" description="Peptidase C39" evidence="12">
    <location>
        <begin position="16"/>
        <end position="141"/>
    </location>
</feature>
<dbReference type="SUPFAM" id="SSF52540">
    <property type="entry name" value="P-loop containing nucleoside triphosphate hydrolases"/>
    <property type="match status" value="1"/>
</dbReference>
<dbReference type="Gene3D" id="3.40.50.300">
    <property type="entry name" value="P-loop containing nucleotide triphosphate hydrolases"/>
    <property type="match status" value="1"/>
</dbReference>
<dbReference type="Proteomes" id="UP000188726">
    <property type="component" value="Unassembled WGS sequence"/>
</dbReference>
<dbReference type="SMART" id="SM00382">
    <property type="entry name" value="AAA"/>
    <property type="match status" value="1"/>
</dbReference>
<feature type="domain" description="ABC transporter" evidence="10">
    <location>
        <begin position="489"/>
        <end position="724"/>
    </location>
</feature>
<dbReference type="PROSITE" id="PS50893">
    <property type="entry name" value="ABC_TRANSPORTER_2"/>
    <property type="match status" value="1"/>
</dbReference>
<evidence type="ECO:0000256" key="1">
    <source>
        <dbReference type="ARBA" id="ARBA00004651"/>
    </source>
</evidence>
<name>A0AB36K602_9GAMM</name>
<dbReference type="InterPro" id="IPR027417">
    <property type="entry name" value="P-loop_NTPase"/>
</dbReference>
<gene>
    <name evidence="13" type="ORF">BZG09_10930</name>
</gene>
<accession>A0AB36K602</accession>
<dbReference type="Pfam" id="PF00005">
    <property type="entry name" value="ABC_tran"/>
    <property type="match status" value="1"/>
</dbReference>
<protein>
    <submittedName>
        <fullName evidence="13">Type I secretion system permease/ATPase</fullName>
    </submittedName>
</protein>
<evidence type="ECO:0000256" key="2">
    <source>
        <dbReference type="ARBA" id="ARBA00022448"/>
    </source>
</evidence>
<dbReference type="GO" id="GO:0005886">
    <property type="term" value="C:plasma membrane"/>
    <property type="evidence" value="ECO:0007669"/>
    <property type="project" value="UniProtKB-SubCell"/>
</dbReference>
<dbReference type="AlphaFoldDB" id="A0AB36K602"/>
<dbReference type="RefSeq" id="WP_077458811.1">
    <property type="nucleotide sequence ID" value="NZ_MUEN01000017.1"/>
</dbReference>
<comment type="caution">
    <text evidence="13">The sequence shown here is derived from an EMBL/GenBank/DDBJ whole genome shotgun (WGS) entry which is preliminary data.</text>
</comment>
<dbReference type="Gene3D" id="1.20.1560.10">
    <property type="entry name" value="ABC transporter type 1, transmembrane domain"/>
    <property type="match status" value="1"/>
</dbReference>
<dbReference type="PROSITE" id="PS50929">
    <property type="entry name" value="ABC_TM1F"/>
    <property type="match status" value="1"/>
</dbReference>
<dbReference type="InterPro" id="IPR017750">
    <property type="entry name" value="ATPase_T1SS"/>
</dbReference>
<keyword evidence="2" id="KW-0813">Transport</keyword>
<dbReference type="GO" id="GO:0006508">
    <property type="term" value="P:proteolysis"/>
    <property type="evidence" value="ECO:0007669"/>
    <property type="project" value="InterPro"/>
</dbReference>
<dbReference type="GO" id="GO:0140359">
    <property type="term" value="F:ABC-type transporter activity"/>
    <property type="evidence" value="ECO:0007669"/>
    <property type="project" value="InterPro"/>
</dbReference>
<proteinExistence type="predicted"/>
<keyword evidence="4 9" id="KW-0812">Transmembrane</keyword>
<evidence type="ECO:0000259" key="11">
    <source>
        <dbReference type="PROSITE" id="PS50929"/>
    </source>
</evidence>
<evidence type="ECO:0000259" key="12">
    <source>
        <dbReference type="PROSITE" id="PS50990"/>
    </source>
</evidence>
<evidence type="ECO:0000256" key="5">
    <source>
        <dbReference type="ARBA" id="ARBA00022741"/>
    </source>
</evidence>
<dbReference type="NCBIfam" id="TIGR03375">
    <property type="entry name" value="type_I_sec_LssB"/>
    <property type="match status" value="1"/>
</dbReference>
<dbReference type="SUPFAM" id="SSF90123">
    <property type="entry name" value="ABC transporter transmembrane region"/>
    <property type="match status" value="1"/>
</dbReference>
<dbReference type="GO" id="GO:0005524">
    <property type="term" value="F:ATP binding"/>
    <property type="evidence" value="ECO:0007669"/>
    <property type="project" value="UniProtKB-KW"/>
</dbReference>
<dbReference type="GO" id="GO:0034040">
    <property type="term" value="F:ATPase-coupled lipid transmembrane transporter activity"/>
    <property type="evidence" value="ECO:0007669"/>
    <property type="project" value="TreeGrafter"/>
</dbReference>
<dbReference type="InterPro" id="IPR036640">
    <property type="entry name" value="ABC1_TM_sf"/>
</dbReference>